<proteinExistence type="predicted"/>
<feature type="region of interest" description="Disordered" evidence="1">
    <location>
        <begin position="77"/>
        <end position="98"/>
    </location>
</feature>
<protein>
    <submittedName>
        <fullName evidence="2">Uncharacterized protein</fullName>
    </submittedName>
</protein>
<reference evidence="2 3" key="1">
    <citation type="journal article" date="2014" name="Genome Biol. Evol.">
        <title>The genome of the myxosporean Thelohanellus kitauei shows adaptations to nutrient acquisition within its fish host.</title>
        <authorList>
            <person name="Yang Y."/>
            <person name="Xiong J."/>
            <person name="Zhou Z."/>
            <person name="Huo F."/>
            <person name="Miao W."/>
            <person name="Ran C."/>
            <person name="Liu Y."/>
            <person name="Zhang J."/>
            <person name="Feng J."/>
            <person name="Wang M."/>
            <person name="Wang M."/>
            <person name="Wang L."/>
            <person name="Yao B."/>
        </authorList>
    </citation>
    <scope>NUCLEOTIDE SEQUENCE [LARGE SCALE GENOMIC DNA]</scope>
    <source>
        <strain evidence="2">Wuqing</strain>
    </source>
</reference>
<dbReference type="AlphaFoldDB" id="A0A0C2MMM4"/>
<sequence length="122" mass="14178">MNSTIIDSDLYSVEQKEYNLQYIDVVWNQSQTKHSITIKFDHPTDPTFRFPHFVLAGNQVTDPKLIYHSRKIVTPVHDEPKQISDDSSGQEFNAPHPEPLLFKNESLSKTYILTDSKRVYII</sequence>
<evidence type="ECO:0000313" key="3">
    <source>
        <dbReference type="Proteomes" id="UP000031668"/>
    </source>
</evidence>
<dbReference type="EMBL" id="JWZT01003762">
    <property type="protein sequence ID" value="KII65595.1"/>
    <property type="molecule type" value="Genomic_DNA"/>
</dbReference>
<organism evidence="2 3">
    <name type="scientific">Thelohanellus kitauei</name>
    <name type="common">Myxosporean</name>
    <dbReference type="NCBI Taxonomy" id="669202"/>
    <lineage>
        <taxon>Eukaryota</taxon>
        <taxon>Metazoa</taxon>
        <taxon>Cnidaria</taxon>
        <taxon>Myxozoa</taxon>
        <taxon>Myxosporea</taxon>
        <taxon>Bivalvulida</taxon>
        <taxon>Platysporina</taxon>
        <taxon>Myxobolidae</taxon>
        <taxon>Thelohanellus</taxon>
    </lineage>
</organism>
<evidence type="ECO:0000313" key="2">
    <source>
        <dbReference type="EMBL" id="KII65595.1"/>
    </source>
</evidence>
<accession>A0A0C2MMM4</accession>
<dbReference type="Proteomes" id="UP000031668">
    <property type="component" value="Unassembled WGS sequence"/>
</dbReference>
<evidence type="ECO:0000256" key="1">
    <source>
        <dbReference type="SAM" id="MobiDB-lite"/>
    </source>
</evidence>
<comment type="caution">
    <text evidence="2">The sequence shown here is derived from an EMBL/GenBank/DDBJ whole genome shotgun (WGS) entry which is preliminary data.</text>
</comment>
<name>A0A0C2MMM4_THEKT</name>
<gene>
    <name evidence="2" type="ORF">RF11_08009</name>
</gene>
<keyword evidence="3" id="KW-1185">Reference proteome</keyword>